<keyword evidence="2" id="KW-1185">Reference proteome</keyword>
<proteinExistence type="predicted"/>
<reference evidence="1 2" key="1">
    <citation type="submission" date="2021-06" db="EMBL/GenBank/DDBJ databases">
        <title>Complete genome of Haloferula helveola possessing various polysaccharide degrading enzymes.</title>
        <authorList>
            <person name="Takami H."/>
            <person name="Huang C."/>
            <person name="Hamasaki K."/>
        </authorList>
    </citation>
    <scope>NUCLEOTIDE SEQUENCE [LARGE SCALE GENOMIC DNA]</scope>
    <source>
        <strain evidence="1 2">CN-1</strain>
    </source>
</reference>
<evidence type="ECO:0000313" key="2">
    <source>
        <dbReference type="Proteomes" id="UP001374893"/>
    </source>
</evidence>
<evidence type="ECO:0000313" key="1">
    <source>
        <dbReference type="EMBL" id="BCX48182.1"/>
    </source>
</evidence>
<dbReference type="EMBL" id="AP024702">
    <property type="protein sequence ID" value="BCX48182.1"/>
    <property type="molecule type" value="Genomic_DNA"/>
</dbReference>
<dbReference type="RefSeq" id="WP_338684228.1">
    <property type="nucleotide sequence ID" value="NZ_AP024702.1"/>
</dbReference>
<name>A0ABN6H5F8_9BACT</name>
<evidence type="ECO:0008006" key="3">
    <source>
        <dbReference type="Google" id="ProtNLM"/>
    </source>
</evidence>
<gene>
    <name evidence="1" type="ORF">HAHE_20900</name>
</gene>
<dbReference type="Proteomes" id="UP001374893">
    <property type="component" value="Chromosome"/>
</dbReference>
<accession>A0ABN6H5F8</accession>
<protein>
    <recommendedName>
        <fullName evidence="3">Zinc ribbon domain-containing protein</fullName>
    </recommendedName>
</protein>
<organism evidence="1 2">
    <name type="scientific">Haloferula helveola</name>
    <dbReference type="NCBI Taxonomy" id="490095"/>
    <lineage>
        <taxon>Bacteria</taxon>
        <taxon>Pseudomonadati</taxon>
        <taxon>Verrucomicrobiota</taxon>
        <taxon>Verrucomicrobiia</taxon>
        <taxon>Verrucomicrobiales</taxon>
        <taxon>Verrucomicrobiaceae</taxon>
        <taxon>Haloferula</taxon>
    </lineage>
</organism>
<sequence length="117" mass="13300">MWDILQQIELNNLRSRQTDAEGQVRNSDFRVGGVEHRISKLELVCQALYELLRERGGMTDEELRRKIREIDLRDGAEDTRMRPKPVHCPKCAATTTAGALYCPQCGAVIAPKYPFSP</sequence>